<proteinExistence type="predicted"/>
<gene>
    <name evidence="3" type="ORF">ISO4_00012</name>
</gene>
<comment type="caution">
    <text evidence="3">The sequence shown here is derived from an EMBL/GenBank/DDBJ whole genome shotgun (WGS) entry which is preliminary data.</text>
</comment>
<keyword evidence="1" id="KW-1133">Transmembrane helix</keyword>
<keyword evidence="4" id="KW-1185">Reference proteome</keyword>
<organism evidence="3 4">
    <name type="scientific">Alloalcanivorax venustensis ISO4</name>
    <dbReference type="NCBI Taxonomy" id="1177184"/>
    <lineage>
        <taxon>Bacteria</taxon>
        <taxon>Pseudomonadati</taxon>
        <taxon>Pseudomonadota</taxon>
        <taxon>Gammaproteobacteria</taxon>
        <taxon>Oceanospirillales</taxon>
        <taxon>Alcanivoracaceae</taxon>
        <taxon>Alloalcanivorax</taxon>
    </lineage>
</organism>
<keyword evidence="1" id="KW-0812">Transmembrane</keyword>
<accession>A0ABS0ABA6</accession>
<dbReference type="RefSeq" id="WP_194854729.1">
    <property type="nucleotide sequence ID" value="NZ_ARXR01000001.1"/>
</dbReference>
<feature type="transmembrane region" description="Helical" evidence="1">
    <location>
        <begin position="84"/>
        <end position="104"/>
    </location>
</feature>
<evidence type="ECO:0000313" key="3">
    <source>
        <dbReference type="EMBL" id="MBF5051410.1"/>
    </source>
</evidence>
<dbReference type="PANTHER" id="PTHR37461">
    <property type="entry name" value="ANTI-SIGMA-K FACTOR RSKA"/>
    <property type="match status" value="1"/>
</dbReference>
<dbReference type="InterPro" id="IPR018764">
    <property type="entry name" value="RskA_C"/>
</dbReference>
<keyword evidence="1" id="KW-0472">Membrane</keyword>
<dbReference type="InterPro" id="IPR051474">
    <property type="entry name" value="Anti-sigma-K/W_factor"/>
</dbReference>
<name>A0ABS0ABA6_9GAMM</name>
<dbReference type="Proteomes" id="UP000644441">
    <property type="component" value="Unassembled WGS sequence"/>
</dbReference>
<sequence length="225" mass="25045">MKADRHERNHALAAEYVLGTLTGAARRRFETWMLESPRVRRQVWYWERRFQALNGAIPERRPPAVVWRKVRGRIDRPGSGARNLWWPVGGLLAASLVIAVMLFWPAAPAPQRFVGVIQNSQAEPLWVLEARSEDGRRYLSAQGVQVDAPADGKAFELWLLPRSGAAISMGLLPTADEEQAAALTEEHLQVLRRSRTLAVSLEPAGGSPTGQPTGPVLYQVRMVTL</sequence>
<dbReference type="EMBL" id="ARXR01000001">
    <property type="protein sequence ID" value="MBF5051410.1"/>
    <property type="molecule type" value="Genomic_DNA"/>
</dbReference>
<evidence type="ECO:0000256" key="1">
    <source>
        <dbReference type="SAM" id="Phobius"/>
    </source>
</evidence>
<dbReference type="PANTHER" id="PTHR37461:SF1">
    <property type="entry name" value="ANTI-SIGMA-K FACTOR RSKA"/>
    <property type="match status" value="1"/>
</dbReference>
<feature type="domain" description="Anti-sigma K factor RskA C-terminal" evidence="2">
    <location>
        <begin position="93"/>
        <end position="216"/>
    </location>
</feature>
<reference evidence="3 4" key="1">
    <citation type="submission" date="2012-09" db="EMBL/GenBank/DDBJ databases">
        <title>Genome Sequence of alkane-degrading Bacterium Alcanivorax venustensis ISO4.</title>
        <authorList>
            <person name="Lai Q."/>
            <person name="Shao Z."/>
        </authorList>
    </citation>
    <scope>NUCLEOTIDE SEQUENCE [LARGE SCALE GENOMIC DNA]</scope>
    <source>
        <strain evidence="3 4">ISO4</strain>
    </source>
</reference>
<evidence type="ECO:0000313" key="4">
    <source>
        <dbReference type="Proteomes" id="UP000644441"/>
    </source>
</evidence>
<evidence type="ECO:0000259" key="2">
    <source>
        <dbReference type="Pfam" id="PF10099"/>
    </source>
</evidence>
<dbReference type="Pfam" id="PF10099">
    <property type="entry name" value="RskA_C"/>
    <property type="match status" value="1"/>
</dbReference>
<protein>
    <recommendedName>
        <fullName evidence="2">Anti-sigma K factor RskA C-terminal domain-containing protein</fullName>
    </recommendedName>
</protein>